<evidence type="ECO:0000313" key="2">
    <source>
        <dbReference type="EMBL" id="NDY42068.1"/>
    </source>
</evidence>
<comment type="caution">
    <text evidence="2">The sequence shown here is derived from an EMBL/GenBank/DDBJ whole genome shotgun (WGS) entry which is preliminary data.</text>
</comment>
<name>A0A6N9TM02_DISTH</name>
<accession>A0A6N9TM02</accession>
<dbReference type="AlphaFoldDB" id="A0A6N9TM02"/>
<protein>
    <submittedName>
        <fullName evidence="2">DUF1844 domain-containing protein</fullName>
    </submittedName>
</protein>
<feature type="compositionally biased region" description="Basic and acidic residues" evidence="1">
    <location>
        <begin position="1"/>
        <end position="19"/>
    </location>
</feature>
<dbReference type="EMBL" id="JAAGRR010000032">
    <property type="protein sequence ID" value="NDY42068.1"/>
    <property type="molecule type" value="Genomic_DNA"/>
</dbReference>
<proteinExistence type="predicted"/>
<organism evidence="2 3">
    <name type="scientific">Dissulfurirhabdus thermomarina</name>
    <dbReference type="NCBI Taxonomy" id="1765737"/>
    <lineage>
        <taxon>Bacteria</taxon>
        <taxon>Deltaproteobacteria</taxon>
        <taxon>Dissulfurirhabdaceae</taxon>
        <taxon>Dissulfurirhabdus</taxon>
    </lineage>
</organism>
<evidence type="ECO:0000313" key="3">
    <source>
        <dbReference type="Proteomes" id="UP000469346"/>
    </source>
</evidence>
<dbReference type="RefSeq" id="WP_163298215.1">
    <property type="nucleotide sequence ID" value="NZ_JAAGRR010000032.1"/>
</dbReference>
<reference evidence="2 3" key="1">
    <citation type="submission" date="2020-02" db="EMBL/GenBank/DDBJ databases">
        <title>Comparative genomics of sulfur disproportionating microorganisms.</title>
        <authorList>
            <person name="Ward L.M."/>
            <person name="Bertran E."/>
            <person name="Johnston D.T."/>
        </authorList>
    </citation>
    <scope>NUCLEOTIDE SEQUENCE [LARGE SCALE GENOMIC DNA]</scope>
    <source>
        <strain evidence="2 3">DSM 100025</strain>
    </source>
</reference>
<dbReference type="Proteomes" id="UP000469346">
    <property type="component" value="Unassembled WGS sequence"/>
</dbReference>
<gene>
    <name evidence="2" type="ORF">G3N55_04295</name>
</gene>
<evidence type="ECO:0000256" key="1">
    <source>
        <dbReference type="SAM" id="MobiDB-lite"/>
    </source>
</evidence>
<dbReference type="Pfam" id="PF08899">
    <property type="entry name" value="DUF1844"/>
    <property type="match status" value="1"/>
</dbReference>
<feature type="region of interest" description="Disordered" evidence="1">
    <location>
        <begin position="1"/>
        <end position="25"/>
    </location>
</feature>
<sequence length="106" mass="11700">MATRDTDRPTNDTGERDNTCRQTPPLPDVTFSTFVLSLNTSALCHLGEMDDPVSGKRCVDLVLAKQAIDTLALLQEKTAGNLTEEEAALLEHILFDLRLRFVKAKA</sequence>
<keyword evidence="3" id="KW-1185">Reference proteome</keyword>
<dbReference type="InterPro" id="IPR014995">
    <property type="entry name" value="DUF1844"/>
</dbReference>